<protein>
    <recommendedName>
        <fullName evidence="9">AP complex subunit sigma</fullName>
    </recommendedName>
</protein>
<dbReference type="GO" id="GO:0016482">
    <property type="term" value="P:cytosolic transport"/>
    <property type="evidence" value="ECO:0007669"/>
    <property type="project" value="UniProtKB-ARBA"/>
</dbReference>
<keyword evidence="6" id="KW-0333">Golgi apparatus</keyword>
<dbReference type="GO" id="GO:0006886">
    <property type="term" value="P:intracellular protein transport"/>
    <property type="evidence" value="ECO:0007669"/>
    <property type="project" value="UniProtKB-UniRule"/>
</dbReference>
<dbReference type="EMBL" id="ML014126">
    <property type="protein sequence ID" value="RKP03237.1"/>
    <property type="molecule type" value="Genomic_DNA"/>
</dbReference>
<gene>
    <name evidence="11" type="ORF">CXG81DRAFT_9761</name>
</gene>
<keyword evidence="12" id="KW-1185">Reference proteome</keyword>
<dbReference type="PANTHER" id="PTHR11753">
    <property type="entry name" value="ADAPTOR COMPLEXES SMALL SUBUNIT FAMILY"/>
    <property type="match status" value="1"/>
</dbReference>
<dbReference type="Proteomes" id="UP000274922">
    <property type="component" value="Unassembled WGS sequence"/>
</dbReference>
<reference evidence="12" key="1">
    <citation type="journal article" date="2018" name="Nat. Microbiol.">
        <title>Leveraging single-cell genomics to expand the fungal tree of life.</title>
        <authorList>
            <person name="Ahrendt S.R."/>
            <person name="Quandt C.A."/>
            <person name="Ciobanu D."/>
            <person name="Clum A."/>
            <person name="Salamov A."/>
            <person name="Andreopoulos B."/>
            <person name="Cheng J.F."/>
            <person name="Woyke T."/>
            <person name="Pelin A."/>
            <person name="Henrissat B."/>
            <person name="Reynolds N.K."/>
            <person name="Benny G.L."/>
            <person name="Smith M.E."/>
            <person name="James T.Y."/>
            <person name="Grigoriev I.V."/>
        </authorList>
    </citation>
    <scope>NUCLEOTIDE SEQUENCE [LARGE SCALE GENOMIC DNA]</scope>
    <source>
        <strain evidence="12">ATCC 52028</strain>
    </source>
</reference>
<comment type="similarity">
    <text evidence="3 9">Belongs to the adaptor complexes small subunit family.</text>
</comment>
<dbReference type="GO" id="GO:0005829">
    <property type="term" value="C:cytosol"/>
    <property type="evidence" value="ECO:0007669"/>
    <property type="project" value="GOC"/>
</dbReference>
<evidence type="ECO:0000256" key="8">
    <source>
        <dbReference type="ARBA" id="ARBA00023329"/>
    </source>
</evidence>
<accession>A0A4P9XCQ1</accession>
<name>A0A4P9XCQ1_9FUNG</name>
<dbReference type="FunFam" id="3.30.450.60:FF:000007">
    <property type="entry name" value="AP complex subunit sigma"/>
    <property type="match status" value="1"/>
</dbReference>
<evidence type="ECO:0000256" key="5">
    <source>
        <dbReference type="ARBA" id="ARBA00022927"/>
    </source>
</evidence>
<dbReference type="PIRSF" id="PIRSF015588">
    <property type="entry name" value="AP_complex_sigma"/>
    <property type="match status" value="1"/>
</dbReference>
<feature type="domain" description="AP complex mu/sigma subunit" evidence="10">
    <location>
        <begin position="2"/>
        <end position="142"/>
    </location>
</feature>
<sequence>MTIKFMLLVSRQGKIRLTKWFMSDWTPKEKAKTVKDVSQTVLARRTKMCNVLEYKDFKVVYRRYASLFFIAGIDPDDNELLVLEIIHRYVEILDKWFLNVCELDIIFNFQHAYQIMDELLIGGELQESSKRAVIAHLKKMEDVEREEQAAQTMETLSKFGLGSL</sequence>
<evidence type="ECO:0000256" key="7">
    <source>
        <dbReference type="ARBA" id="ARBA00023136"/>
    </source>
</evidence>
<evidence type="ECO:0000313" key="12">
    <source>
        <dbReference type="Proteomes" id="UP000274922"/>
    </source>
</evidence>
<dbReference type="InterPro" id="IPR044733">
    <property type="entry name" value="AP1_sigma"/>
</dbReference>
<dbReference type="Pfam" id="PF01217">
    <property type="entry name" value="Clat_adaptor_s"/>
    <property type="match status" value="1"/>
</dbReference>
<organism evidence="11 12">
    <name type="scientific">Caulochytrium protostelioides</name>
    <dbReference type="NCBI Taxonomy" id="1555241"/>
    <lineage>
        <taxon>Eukaryota</taxon>
        <taxon>Fungi</taxon>
        <taxon>Fungi incertae sedis</taxon>
        <taxon>Chytridiomycota</taxon>
        <taxon>Chytridiomycota incertae sedis</taxon>
        <taxon>Chytridiomycetes</taxon>
        <taxon>Caulochytriales</taxon>
        <taxon>Caulochytriaceae</taxon>
        <taxon>Caulochytrium</taxon>
    </lineage>
</organism>
<evidence type="ECO:0000256" key="1">
    <source>
        <dbReference type="ARBA" id="ARBA00004555"/>
    </source>
</evidence>
<evidence type="ECO:0000256" key="4">
    <source>
        <dbReference type="ARBA" id="ARBA00022448"/>
    </source>
</evidence>
<dbReference type="CDD" id="cd14831">
    <property type="entry name" value="AP1_sigma"/>
    <property type="match status" value="1"/>
</dbReference>
<dbReference type="GO" id="GO:0030121">
    <property type="term" value="C:AP-1 adaptor complex"/>
    <property type="evidence" value="ECO:0007669"/>
    <property type="project" value="InterPro"/>
</dbReference>
<evidence type="ECO:0000256" key="9">
    <source>
        <dbReference type="PIRNR" id="PIRNR015588"/>
    </source>
</evidence>
<keyword evidence="4 9" id="KW-0813">Transport</keyword>
<dbReference type="AlphaFoldDB" id="A0A4P9XCQ1"/>
<dbReference type="InterPro" id="IPR022775">
    <property type="entry name" value="AP_mu_sigma_su"/>
</dbReference>
<keyword evidence="7 9" id="KW-0472">Membrane</keyword>
<dbReference type="InterPro" id="IPR016635">
    <property type="entry name" value="AP_complex_ssu"/>
</dbReference>
<dbReference type="STRING" id="1555241.A0A4P9XCQ1"/>
<evidence type="ECO:0000256" key="3">
    <source>
        <dbReference type="ARBA" id="ARBA00006972"/>
    </source>
</evidence>
<dbReference type="InterPro" id="IPR011012">
    <property type="entry name" value="Longin-like_dom_sf"/>
</dbReference>
<keyword evidence="8" id="KW-0968">Cytoplasmic vesicle</keyword>
<evidence type="ECO:0000256" key="6">
    <source>
        <dbReference type="ARBA" id="ARBA00023034"/>
    </source>
</evidence>
<dbReference type="Gene3D" id="3.30.450.60">
    <property type="match status" value="1"/>
</dbReference>
<dbReference type="OrthoDB" id="371463at2759"/>
<evidence type="ECO:0000259" key="10">
    <source>
        <dbReference type="Pfam" id="PF01217"/>
    </source>
</evidence>
<dbReference type="GO" id="GO:0035615">
    <property type="term" value="F:clathrin adaptor activity"/>
    <property type="evidence" value="ECO:0007669"/>
    <property type="project" value="InterPro"/>
</dbReference>
<evidence type="ECO:0000313" key="11">
    <source>
        <dbReference type="EMBL" id="RKP03237.1"/>
    </source>
</evidence>
<comment type="subcellular location">
    <subcellularLocation>
        <location evidence="2">Cytoplasmic vesicle</location>
        <location evidence="2">Clathrin-coated vesicle membrane</location>
    </subcellularLocation>
    <subcellularLocation>
        <location evidence="1">Golgi apparatus</location>
    </subcellularLocation>
</comment>
<proteinExistence type="inferred from homology"/>
<keyword evidence="5 9" id="KW-0653">Protein transport</keyword>
<dbReference type="SUPFAM" id="SSF64356">
    <property type="entry name" value="SNARE-like"/>
    <property type="match status" value="1"/>
</dbReference>
<evidence type="ECO:0000256" key="2">
    <source>
        <dbReference type="ARBA" id="ARBA00004640"/>
    </source>
</evidence>